<organism evidence="1">
    <name type="scientific">Tomelloso virus</name>
    <dbReference type="NCBI Taxonomy" id="2053981"/>
    <lineage>
        <taxon>Viruses</taxon>
        <taxon>Viruses incertae sedis</taxon>
        <taxon>Naldaviricetes</taxon>
        <taxon>Lefavirales</taxon>
        <taxon>Nudiviridae</taxon>
        <taxon>Alphanudivirus</taxon>
        <taxon>Alphanudivirus alterdromelanogasteris</taxon>
    </lineage>
</organism>
<name>A0A2H4T2X7_9VIRU</name>
<sequence length="195" mass="22649">MDSDGLRSWECHIHSSALCTMKTEYDAEALQMRYYHVIPIKNISVAAQLFNSRKVLDEFWEDFEYVPYFRAIAYTDCINDQKIFKNVMVIFQQLDDRNMKYSSLNTPSDFIKRHIITDGVSRICLCNKYLIKTTAKKGNAPQAFYTRNSWIKAILKLLFPKIDSTKEGIPTNTPQWALNLFLLARSEGQTKKING</sequence>
<evidence type="ECO:0000313" key="1">
    <source>
        <dbReference type="EMBL" id="ATY70240.1"/>
    </source>
</evidence>
<dbReference type="RefSeq" id="YP_009553406.1">
    <property type="nucleotide sequence ID" value="NC_040789.1"/>
</dbReference>
<dbReference type="GeneID" id="41701420"/>
<protein>
    <submittedName>
        <fullName evidence="1">GrBNV gp93-like protein</fullName>
    </submittedName>
</protein>
<accession>A0A2H4T2X7</accession>
<dbReference type="Proteomes" id="UP000289333">
    <property type="component" value="Segment"/>
</dbReference>
<dbReference type="EMBL" id="KY457233">
    <property type="protein sequence ID" value="ATY70240.1"/>
    <property type="molecule type" value="Genomic_DNA"/>
</dbReference>
<evidence type="ECO:0000313" key="2">
    <source>
        <dbReference type="Proteomes" id="UP000289333"/>
    </source>
</evidence>
<dbReference type="OrthoDB" id="13092at10239"/>
<reference evidence="1" key="1">
    <citation type="journal article" date="2021" name="Virus">
        <title>The discovery, distribution and diversity of DNA viruses associated with Drosophila melanogaster in Europe.</title>
        <authorList>
            <person name="Wallace M.A."/>
            <person name="Coffman K.A."/>
            <person name="Gilbert C."/>
            <person name="Ravindran S."/>
            <person name="Albery G.F."/>
            <person name="Abbott J."/>
            <person name="Argyridou E."/>
            <person name="Bellosta P."/>
            <person name="Betancourt A.J."/>
            <person name="Colinet H."/>
            <person name="Eric K."/>
            <person name="Glaser-Schmitt A."/>
            <person name="Grath S."/>
            <person name="Jelic M."/>
            <person name="Kankare M."/>
            <person name="Kozeretska I."/>
            <person name="Loeschcke V."/>
            <person name="Montchamp-Moreau C."/>
            <person name="Ometto L."/>
            <person name="Onder B.S."/>
            <person name="Orengo D.J."/>
            <person name="Parsch J."/>
            <person name="Pascual M."/>
            <person name="Patenkovic A."/>
            <person name="Puerma E."/>
            <person name="Ritchie M.G."/>
            <person name="Rota-Stabelli O."/>
            <person name="Schou M.F."/>
            <person name="Serga S.V."/>
            <person name="Stamenkovic-Radak M."/>
            <person name="Tanaskovic M."/>
            <person name="Veselinovic M.S."/>
            <person name="Vieira J."/>
            <person name="Vieira C.P."/>
            <person name="Kapun M."/>
            <person name="Flatt T."/>
            <person name="Gonzalez J."/>
            <person name="Staubach F."/>
            <person name="Obbard D.J."/>
        </authorList>
    </citation>
    <scope>NUCLEOTIDE SEQUENCE</scope>
    <source>
        <strain evidence="1">DrosEU28 Tomelloso 2015</strain>
    </source>
</reference>
<proteinExistence type="predicted"/>
<keyword evidence="2" id="KW-1185">Reference proteome</keyword>
<dbReference type="KEGG" id="vg:41701420"/>